<evidence type="ECO:0000256" key="6">
    <source>
        <dbReference type="ARBA" id="ARBA00023136"/>
    </source>
</evidence>
<keyword evidence="6 7" id="KW-0472">Membrane</keyword>
<dbReference type="GO" id="GO:0034389">
    <property type="term" value="P:lipid droplet organization"/>
    <property type="evidence" value="ECO:0000318"/>
    <property type="project" value="GO_Central"/>
</dbReference>
<evidence type="ECO:0008006" key="9">
    <source>
        <dbReference type="Google" id="ProtNLM"/>
    </source>
</evidence>
<evidence type="ECO:0000256" key="7">
    <source>
        <dbReference type="SAM" id="Phobius"/>
    </source>
</evidence>
<accession>A0A2C9W5Y4</accession>
<dbReference type="PANTHER" id="PTHR21212:SF6">
    <property type="entry name" value="SEIPIN-2-LIKE"/>
    <property type="match status" value="1"/>
</dbReference>
<dbReference type="CDD" id="cd23995">
    <property type="entry name" value="Seipin_BSCL2_like"/>
    <property type="match status" value="1"/>
</dbReference>
<keyword evidence="2 7" id="KW-0812">Transmembrane</keyword>
<gene>
    <name evidence="8" type="ORF">MANES_03G091800</name>
</gene>
<feature type="transmembrane region" description="Helical" evidence="7">
    <location>
        <begin position="436"/>
        <end position="456"/>
    </location>
</feature>
<dbReference type="PANTHER" id="PTHR21212">
    <property type="entry name" value="BERNARDINELLI-SEIP CONGENITAL LIPODYSTROPHY 2 HOMOLOG BSCL2 PROTEIN"/>
    <property type="match status" value="1"/>
</dbReference>
<dbReference type="Pfam" id="PF06775">
    <property type="entry name" value="Seipin"/>
    <property type="match status" value="1"/>
</dbReference>
<comment type="subcellular location">
    <subcellularLocation>
        <location evidence="1">Endoplasmic reticulum membrane</location>
        <topology evidence="1">Multi-pass membrane protein</topology>
    </subcellularLocation>
</comment>
<feature type="transmembrane region" description="Helical" evidence="7">
    <location>
        <begin position="152"/>
        <end position="171"/>
    </location>
</feature>
<feature type="transmembrane region" description="Helical" evidence="7">
    <location>
        <begin position="217"/>
        <end position="237"/>
    </location>
</feature>
<keyword evidence="5" id="KW-0443">Lipid metabolism</keyword>
<keyword evidence="4 7" id="KW-1133">Transmembrane helix</keyword>
<sequence>MEQSKNQEVGSQTHVESPSLYDALKCCLIKLAIGGDDKLFMDRNRLKVQAFSNGFEQQDLGSSSKDCQNYCAERRNGESLQENERVSAEKDKHVVYGATNEWNHEHADVSQVVNSPSEGCNQFSLDFLAFFAALLTKFLGFQFSLMVSFLTFPIWLSYFSFMFMMFPFRTLRHIRGYFIKKLLNFWGISGRNVTEKAQKSIGNIAVRFGCAIFWSSYVFFMLLGLLASGFVFGGLLMRNIVDKPVQAREMILNFDYTKTSPVAFVPVMPYSGVSDPSGLVDKDDLKAAMEVGERVIPHNQKLQLIISLTVPESDYNLKLGIFQVKVEFLSARGKVTASSSHPCILRYKSQPIRFVETIVKSPSFLAGFQSETQTLNVEMNQFIEGLEPTAYLKVMLESRAEYKSGAGIPEIYGASLSLESDLPRLKRLIWNWRKTIFVWTSIVLFFVELMFFLLFCRPVILPRGKPRIAYDQKEARCNIICWYRNRLYSDVSLM</sequence>
<proteinExistence type="predicted"/>
<dbReference type="GO" id="GO:0019915">
    <property type="term" value="P:lipid storage"/>
    <property type="evidence" value="ECO:0000318"/>
    <property type="project" value="GO_Central"/>
</dbReference>
<evidence type="ECO:0000256" key="1">
    <source>
        <dbReference type="ARBA" id="ARBA00004477"/>
    </source>
</evidence>
<feature type="transmembrane region" description="Helical" evidence="7">
    <location>
        <begin position="127"/>
        <end position="146"/>
    </location>
</feature>
<dbReference type="AlphaFoldDB" id="A0A2C9W5Y4"/>
<evidence type="ECO:0000256" key="3">
    <source>
        <dbReference type="ARBA" id="ARBA00022824"/>
    </source>
</evidence>
<evidence type="ECO:0000256" key="2">
    <source>
        <dbReference type="ARBA" id="ARBA00022692"/>
    </source>
</evidence>
<evidence type="ECO:0000256" key="4">
    <source>
        <dbReference type="ARBA" id="ARBA00022989"/>
    </source>
</evidence>
<name>A0A2C9W5Y4_MANES</name>
<keyword evidence="3" id="KW-0256">Endoplasmic reticulum</keyword>
<dbReference type="STRING" id="3983.A0A2C9W5Y4"/>
<dbReference type="GO" id="GO:0140042">
    <property type="term" value="P:lipid droplet formation"/>
    <property type="evidence" value="ECO:0007669"/>
    <property type="project" value="UniProtKB-ARBA"/>
</dbReference>
<dbReference type="GO" id="GO:0006629">
    <property type="term" value="P:lipid metabolic process"/>
    <property type="evidence" value="ECO:0007669"/>
    <property type="project" value="UniProtKB-KW"/>
</dbReference>
<evidence type="ECO:0000256" key="5">
    <source>
        <dbReference type="ARBA" id="ARBA00023098"/>
    </source>
</evidence>
<organism evidence="8">
    <name type="scientific">Manihot esculenta</name>
    <name type="common">Cassava</name>
    <name type="synonym">Jatropha manihot</name>
    <dbReference type="NCBI Taxonomy" id="3983"/>
    <lineage>
        <taxon>Eukaryota</taxon>
        <taxon>Viridiplantae</taxon>
        <taxon>Streptophyta</taxon>
        <taxon>Embryophyta</taxon>
        <taxon>Tracheophyta</taxon>
        <taxon>Spermatophyta</taxon>
        <taxon>Magnoliopsida</taxon>
        <taxon>eudicotyledons</taxon>
        <taxon>Gunneridae</taxon>
        <taxon>Pentapetalae</taxon>
        <taxon>rosids</taxon>
        <taxon>fabids</taxon>
        <taxon>Malpighiales</taxon>
        <taxon>Euphorbiaceae</taxon>
        <taxon>Crotonoideae</taxon>
        <taxon>Manihoteae</taxon>
        <taxon>Manihot</taxon>
    </lineage>
</organism>
<dbReference type="EMBL" id="CM004389">
    <property type="protein sequence ID" value="OAY54654.1"/>
    <property type="molecule type" value="Genomic_DNA"/>
</dbReference>
<reference evidence="8" key="1">
    <citation type="submission" date="2016-02" db="EMBL/GenBank/DDBJ databases">
        <title>WGS assembly of Manihot esculenta.</title>
        <authorList>
            <person name="Bredeson J.V."/>
            <person name="Prochnik S.E."/>
            <person name="Lyons J.B."/>
            <person name="Schmutz J."/>
            <person name="Grimwood J."/>
            <person name="Vrebalov J."/>
            <person name="Bart R.S."/>
            <person name="Amuge T."/>
            <person name="Ferguson M.E."/>
            <person name="Green R."/>
            <person name="Putnam N."/>
            <person name="Stites J."/>
            <person name="Rounsley S."/>
            <person name="Rokhsar D.S."/>
        </authorList>
    </citation>
    <scope>NUCLEOTIDE SEQUENCE [LARGE SCALE GENOMIC DNA]</scope>
    <source>
        <tissue evidence="8">Leaf</tissue>
    </source>
</reference>
<protein>
    <recommendedName>
        <fullName evidence="9">Seipin-2-like</fullName>
    </recommendedName>
</protein>
<dbReference type="GO" id="GO:0005789">
    <property type="term" value="C:endoplasmic reticulum membrane"/>
    <property type="evidence" value="ECO:0000318"/>
    <property type="project" value="GO_Central"/>
</dbReference>
<evidence type="ECO:0000313" key="8">
    <source>
        <dbReference type="EMBL" id="OAY54654.1"/>
    </source>
</evidence>
<dbReference type="InterPro" id="IPR009617">
    <property type="entry name" value="Seipin"/>
</dbReference>